<reference evidence="15 16" key="1">
    <citation type="journal article" date="2013" name="Proc. Natl. Acad. Sci. U.S.A.">
        <title>The king cobra genome reveals dynamic gene evolution and adaptation in the snake venom system.</title>
        <authorList>
            <person name="Vonk F.J."/>
            <person name="Casewell N.R."/>
            <person name="Henkel C.V."/>
            <person name="Heimberg A.M."/>
            <person name="Jansen H.J."/>
            <person name="McCleary R.J."/>
            <person name="Kerkkamp H.M."/>
            <person name="Vos R.A."/>
            <person name="Guerreiro I."/>
            <person name="Calvete J.J."/>
            <person name="Wuster W."/>
            <person name="Woods A.E."/>
            <person name="Logan J.M."/>
            <person name="Harrison R.A."/>
            <person name="Castoe T.A."/>
            <person name="de Koning A.P."/>
            <person name="Pollock D.D."/>
            <person name="Yandell M."/>
            <person name="Calderon D."/>
            <person name="Renjifo C."/>
            <person name="Currier R.B."/>
            <person name="Salgado D."/>
            <person name="Pla D."/>
            <person name="Sanz L."/>
            <person name="Hyder A.S."/>
            <person name="Ribeiro J.M."/>
            <person name="Arntzen J.W."/>
            <person name="van den Thillart G.E."/>
            <person name="Boetzer M."/>
            <person name="Pirovano W."/>
            <person name="Dirks R.P."/>
            <person name="Spaink H.P."/>
            <person name="Duboule D."/>
            <person name="McGlinn E."/>
            <person name="Kini R.M."/>
            <person name="Richardson M.K."/>
        </authorList>
    </citation>
    <scope>NUCLEOTIDE SEQUENCE</scope>
    <source>
        <tissue evidence="15">Blood</tissue>
    </source>
</reference>
<dbReference type="PANTHER" id="PTHR24300:SF389">
    <property type="entry name" value="CYTOCHROME P450 2C20"/>
    <property type="match status" value="1"/>
</dbReference>
<evidence type="ECO:0000256" key="2">
    <source>
        <dbReference type="ARBA" id="ARBA00004174"/>
    </source>
</evidence>
<evidence type="ECO:0000256" key="1">
    <source>
        <dbReference type="ARBA" id="ARBA00001971"/>
    </source>
</evidence>
<dbReference type="SUPFAM" id="SSF48264">
    <property type="entry name" value="Cytochrome P450"/>
    <property type="match status" value="1"/>
</dbReference>
<accession>V8N846</accession>
<dbReference type="Proteomes" id="UP000018936">
    <property type="component" value="Unassembled WGS sequence"/>
</dbReference>
<keyword evidence="7" id="KW-0256">Endoplasmic reticulum</keyword>
<evidence type="ECO:0000256" key="4">
    <source>
        <dbReference type="ARBA" id="ARBA00010617"/>
    </source>
</evidence>
<comment type="subcellular location">
    <subcellularLocation>
        <location evidence="3">Endoplasmic reticulum membrane</location>
        <topology evidence="3">Peripheral membrane protein</topology>
    </subcellularLocation>
    <subcellularLocation>
        <location evidence="2">Microsome membrane</location>
        <topology evidence="2">Peripheral membrane protein</topology>
    </subcellularLocation>
</comment>
<evidence type="ECO:0000313" key="15">
    <source>
        <dbReference type="EMBL" id="ETE58076.1"/>
    </source>
</evidence>
<comment type="similarity">
    <text evidence="4 14">Belongs to the cytochrome P450 family.</text>
</comment>
<comment type="cofactor">
    <cofactor evidence="1 13">
        <name>heme</name>
        <dbReference type="ChEBI" id="CHEBI:30413"/>
    </cofactor>
</comment>
<evidence type="ECO:0000256" key="9">
    <source>
        <dbReference type="ARBA" id="ARBA00023002"/>
    </source>
</evidence>
<dbReference type="EMBL" id="AZIM01007257">
    <property type="protein sequence ID" value="ETE58076.1"/>
    <property type="molecule type" value="Genomic_DNA"/>
</dbReference>
<dbReference type="InterPro" id="IPR050182">
    <property type="entry name" value="Cytochrome_P450_fam2"/>
</dbReference>
<dbReference type="Gene3D" id="1.10.630.10">
    <property type="entry name" value="Cytochrome P450"/>
    <property type="match status" value="1"/>
</dbReference>
<feature type="non-terminal residue" evidence="15">
    <location>
        <position position="1"/>
    </location>
</feature>
<keyword evidence="11 14" id="KW-0503">Monooxygenase</keyword>
<dbReference type="OrthoDB" id="1103324at2759"/>
<evidence type="ECO:0000256" key="8">
    <source>
        <dbReference type="ARBA" id="ARBA00022848"/>
    </source>
</evidence>
<protein>
    <submittedName>
        <fullName evidence="15">Cytochrome protein</fullName>
    </submittedName>
</protein>
<comment type="caution">
    <text evidence="15">The sequence shown here is derived from an EMBL/GenBank/DDBJ whole genome shotgun (WGS) entry which is preliminary data.</text>
</comment>
<keyword evidence="16" id="KW-1185">Reference proteome</keyword>
<feature type="binding site" description="axial binding residue" evidence="13">
    <location>
        <position position="402"/>
    </location>
    <ligand>
        <name>heme</name>
        <dbReference type="ChEBI" id="CHEBI:30413"/>
    </ligand>
    <ligandPart>
        <name>Fe</name>
        <dbReference type="ChEBI" id="CHEBI:18248"/>
    </ligandPart>
</feature>
<keyword evidence="6 13" id="KW-0479">Metal-binding</keyword>
<proteinExistence type="inferred from homology"/>
<dbReference type="Pfam" id="PF00067">
    <property type="entry name" value="p450"/>
    <property type="match status" value="1"/>
</dbReference>
<keyword evidence="12" id="KW-0472">Membrane</keyword>
<dbReference type="FunFam" id="1.10.630.10:FF:000238">
    <property type="entry name" value="Cytochrome P450 2A6"/>
    <property type="match status" value="1"/>
</dbReference>
<evidence type="ECO:0000313" key="16">
    <source>
        <dbReference type="Proteomes" id="UP000018936"/>
    </source>
</evidence>
<dbReference type="AlphaFoldDB" id="V8N846"/>
<evidence type="ECO:0000256" key="3">
    <source>
        <dbReference type="ARBA" id="ARBA00004406"/>
    </source>
</evidence>
<dbReference type="InterPro" id="IPR001128">
    <property type="entry name" value="Cyt_P450"/>
</dbReference>
<dbReference type="PANTHER" id="PTHR24300">
    <property type="entry name" value="CYTOCHROME P450 508A4-RELATED"/>
    <property type="match status" value="1"/>
</dbReference>
<sequence length="466" mass="53237">MDFDGFCPQLTKKYGPVFTIWLGAKPMVVICGYEAVKDALITHNEEFGGRPPIVVFDHVTKGYGVIGKHENWKTLRRFIISTLQNFGMGKRSMAERVLEEAHCLVGRISSFEGDHTLKNYVPPLCVQYRVVLFLYLPHNNKTVRWCQPFDIIPGITAAIDNNFIELLEIVKEFTSFFLSIPGMVCSALPNIMNFLPGPHKKVFSDCNKIFNFLRNNVDAHKKTLDLENPRDFIDCFLLKLEKEQGSTLLCIEDLVMSVFQLFLAGTEGTASAISYGLILLARFPRVQAKAQKEIDELVGADRALCMEDRMKLSYTNALIHEIVRFQQGTTETFPRMTTQDVNFRGHLISQGTIILPLWVSVHFDPLCWEDPEKFDPGHFLNEKGEFQKKDAYLPFSAGKRSCPGEGMADMEVFLLLATLLQHFTFELILDPEDINLETLFMDLRKKGKHRYLRAIKHDINLSSRNK</sequence>
<dbReference type="GO" id="GO:0005789">
    <property type="term" value="C:endoplasmic reticulum membrane"/>
    <property type="evidence" value="ECO:0007669"/>
    <property type="project" value="UniProtKB-SubCell"/>
</dbReference>
<dbReference type="GO" id="GO:0020037">
    <property type="term" value="F:heme binding"/>
    <property type="evidence" value="ECO:0007669"/>
    <property type="project" value="InterPro"/>
</dbReference>
<dbReference type="GO" id="GO:0006805">
    <property type="term" value="P:xenobiotic metabolic process"/>
    <property type="evidence" value="ECO:0007669"/>
    <property type="project" value="TreeGrafter"/>
</dbReference>
<evidence type="ECO:0000256" key="14">
    <source>
        <dbReference type="RuleBase" id="RU000461"/>
    </source>
</evidence>
<dbReference type="InterPro" id="IPR017972">
    <property type="entry name" value="Cyt_P450_CS"/>
</dbReference>
<keyword evidence="10 13" id="KW-0408">Iron</keyword>
<evidence type="ECO:0000256" key="12">
    <source>
        <dbReference type="ARBA" id="ARBA00023136"/>
    </source>
</evidence>
<dbReference type="PRINTS" id="PR00463">
    <property type="entry name" value="EP450I"/>
</dbReference>
<evidence type="ECO:0000256" key="5">
    <source>
        <dbReference type="ARBA" id="ARBA00022617"/>
    </source>
</evidence>
<keyword evidence="9 14" id="KW-0560">Oxidoreductase</keyword>
<dbReference type="GO" id="GO:0019373">
    <property type="term" value="P:epoxygenase P450 pathway"/>
    <property type="evidence" value="ECO:0007669"/>
    <property type="project" value="TreeGrafter"/>
</dbReference>
<evidence type="ECO:0000256" key="11">
    <source>
        <dbReference type="ARBA" id="ARBA00023033"/>
    </source>
</evidence>
<dbReference type="PROSITE" id="PS00086">
    <property type="entry name" value="CYTOCHROME_P450"/>
    <property type="match status" value="1"/>
</dbReference>
<keyword evidence="8" id="KW-0492">Microsome</keyword>
<gene>
    <name evidence="15" type="primary">Cyp2c37</name>
    <name evidence="15" type="ORF">L345_16203</name>
</gene>
<dbReference type="PRINTS" id="PR00385">
    <property type="entry name" value="P450"/>
</dbReference>
<evidence type="ECO:0000256" key="10">
    <source>
        <dbReference type="ARBA" id="ARBA00023004"/>
    </source>
</evidence>
<dbReference type="InterPro" id="IPR002401">
    <property type="entry name" value="Cyt_P450_E_grp-I"/>
</dbReference>
<evidence type="ECO:0000256" key="6">
    <source>
        <dbReference type="ARBA" id="ARBA00022723"/>
    </source>
</evidence>
<evidence type="ECO:0000256" key="7">
    <source>
        <dbReference type="ARBA" id="ARBA00022824"/>
    </source>
</evidence>
<name>V8N846_OPHHA</name>
<evidence type="ECO:0000256" key="13">
    <source>
        <dbReference type="PIRSR" id="PIRSR602401-1"/>
    </source>
</evidence>
<organism evidence="15 16">
    <name type="scientific">Ophiophagus hannah</name>
    <name type="common">King cobra</name>
    <name type="synonym">Naja hannah</name>
    <dbReference type="NCBI Taxonomy" id="8665"/>
    <lineage>
        <taxon>Eukaryota</taxon>
        <taxon>Metazoa</taxon>
        <taxon>Chordata</taxon>
        <taxon>Craniata</taxon>
        <taxon>Vertebrata</taxon>
        <taxon>Euteleostomi</taxon>
        <taxon>Lepidosauria</taxon>
        <taxon>Squamata</taxon>
        <taxon>Bifurcata</taxon>
        <taxon>Unidentata</taxon>
        <taxon>Episquamata</taxon>
        <taxon>Toxicofera</taxon>
        <taxon>Serpentes</taxon>
        <taxon>Colubroidea</taxon>
        <taxon>Elapidae</taxon>
        <taxon>Elapinae</taxon>
        <taxon>Ophiophagus</taxon>
    </lineage>
</organism>
<keyword evidence="5 13" id="KW-0349">Heme</keyword>
<dbReference type="InterPro" id="IPR036396">
    <property type="entry name" value="Cyt_P450_sf"/>
</dbReference>
<dbReference type="GO" id="GO:0005506">
    <property type="term" value="F:iron ion binding"/>
    <property type="evidence" value="ECO:0007669"/>
    <property type="project" value="InterPro"/>
</dbReference>
<dbReference type="GO" id="GO:0016712">
    <property type="term" value="F:oxidoreductase activity, acting on paired donors, with incorporation or reduction of molecular oxygen, reduced flavin or flavoprotein as one donor, and incorporation of one atom of oxygen"/>
    <property type="evidence" value="ECO:0007669"/>
    <property type="project" value="TreeGrafter"/>
</dbReference>
<dbReference type="GO" id="GO:0008392">
    <property type="term" value="F:arachidonate epoxygenase activity"/>
    <property type="evidence" value="ECO:0007669"/>
    <property type="project" value="TreeGrafter"/>
</dbReference>